<reference evidence="2" key="1">
    <citation type="journal article" date="2007" name="BMC Genomics">
        <title>Identification of proteins involved in the functioning of Riftia pachyptila symbiosis by Subtractive Suppression Hybridization.</title>
        <authorList>
            <person name="Sanchez S."/>
            <person name="Hourdez S."/>
            <person name="Lallier F.H."/>
        </authorList>
    </citation>
    <scope>NUCLEOTIDE SEQUENCE</scope>
</reference>
<protein>
    <submittedName>
        <fullName evidence="2">Putative Rab5 GDP/GTP exchange factor</fullName>
    </submittedName>
</protein>
<proteinExistence type="evidence at transcript level"/>
<dbReference type="AlphaFoldDB" id="A8ST30"/>
<sequence length="112" mass="12423">AITEQTHLRSSTMNTLALTLAVLTIASWSSVAQGHENSGVQEVCIHSCVGQRVGRYGSCDSCHDYVYCSNQEKQQLMIQRSCRTLEWDSHREMCVPLSSTCPRGCIRNCVGL</sequence>
<feature type="non-terminal residue" evidence="2">
    <location>
        <position position="112"/>
    </location>
</feature>
<keyword evidence="1" id="KW-0732">Signal</keyword>
<feature type="non-terminal residue" evidence="2">
    <location>
        <position position="1"/>
    </location>
</feature>
<evidence type="ECO:0000256" key="1">
    <source>
        <dbReference type="SAM" id="SignalP"/>
    </source>
</evidence>
<organism evidence="2">
    <name type="scientific">Riftia pachyptila</name>
    <name type="common">Vent tube worm</name>
    <dbReference type="NCBI Taxonomy" id="6426"/>
    <lineage>
        <taxon>Eukaryota</taxon>
        <taxon>Metazoa</taxon>
        <taxon>Spiralia</taxon>
        <taxon>Lophotrochozoa</taxon>
        <taxon>Annelida</taxon>
        <taxon>Polychaeta</taxon>
        <taxon>Sedentaria</taxon>
        <taxon>Canalipalpata</taxon>
        <taxon>Sabellida</taxon>
        <taxon>Siboglinidae</taxon>
        <taxon>Riftia</taxon>
    </lineage>
</organism>
<feature type="signal peptide" evidence="1">
    <location>
        <begin position="1"/>
        <end position="34"/>
    </location>
</feature>
<reference evidence="2" key="2">
    <citation type="submission" date="2007-06" db="EMBL/GenBank/DDBJ databases">
        <authorList>
            <person name="Sanchez S."/>
            <person name="Hourdez S."/>
            <person name="Lallier F.H."/>
        </authorList>
    </citation>
    <scope>NUCLEOTIDE SEQUENCE</scope>
</reference>
<evidence type="ECO:0000313" key="2">
    <source>
        <dbReference type="EMBL" id="ABW24379.1"/>
    </source>
</evidence>
<dbReference type="EMBL" id="EF648472">
    <property type="protein sequence ID" value="ABW24379.1"/>
    <property type="molecule type" value="mRNA"/>
</dbReference>
<accession>A8ST30</accession>
<name>A8ST30_RIFPA</name>
<feature type="chain" id="PRO_5002729569" evidence="1">
    <location>
        <begin position="35"/>
        <end position="112"/>
    </location>
</feature>